<dbReference type="InterPro" id="IPR041622">
    <property type="entry name" value="SLATT_fungi"/>
</dbReference>
<name>A0A9P7EIT6_9AGAM</name>
<feature type="region of interest" description="Disordered" evidence="2">
    <location>
        <begin position="1"/>
        <end position="83"/>
    </location>
</feature>
<keyword evidence="1" id="KW-0175">Coiled coil</keyword>
<dbReference type="RefSeq" id="XP_041197418.1">
    <property type="nucleotide sequence ID" value="XM_041339347.1"/>
</dbReference>
<evidence type="ECO:0000256" key="2">
    <source>
        <dbReference type="SAM" id="MobiDB-lite"/>
    </source>
</evidence>
<sequence>MDPEQISYTPIEHSTQLQVQQRQPSPSSLRFADNGGRPQTQSSAADKPLLGNDSSQGHSPARDRSNPYVVYEPVPQAPPATRSRGYNMMRGLWQRTVVSGQAPVSTSNRDCTVPIEEKPGTIATRLQPTIDNAMRERATARVTGYALNIAAVLQILSGALTTGLAASLSGRQVSIAITILGGLSTIVASYLTRARGLNEPEISNTRVKDLDQFLRKCHIFKTDHGHKYGTTEDKLNDELEHLRGQLEEILRNADGERKLSPLVKAAGDKTTERSAPPSSW</sequence>
<evidence type="ECO:0000256" key="1">
    <source>
        <dbReference type="SAM" id="Coils"/>
    </source>
</evidence>
<dbReference type="AlphaFoldDB" id="A0A9P7EIT6"/>
<dbReference type="Proteomes" id="UP000807769">
    <property type="component" value="Unassembled WGS sequence"/>
</dbReference>
<evidence type="ECO:0000256" key="3">
    <source>
        <dbReference type="SAM" id="Phobius"/>
    </source>
</evidence>
<feature type="compositionally biased region" description="Polar residues" evidence="2">
    <location>
        <begin position="1"/>
        <end position="28"/>
    </location>
</feature>
<protein>
    <recommendedName>
        <fullName evidence="4">SMODS and SLOG-associating 2TM effector domain-containing protein</fullName>
    </recommendedName>
</protein>
<feature type="coiled-coil region" evidence="1">
    <location>
        <begin position="232"/>
        <end position="259"/>
    </location>
</feature>
<dbReference type="EMBL" id="JABBWG010000004">
    <property type="protein sequence ID" value="KAG1823358.1"/>
    <property type="molecule type" value="Genomic_DNA"/>
</dbReference>
<dbReference type="OrthoDB" id="3245801at2759"/>
<dbReference type="GeneID" id="64633363"/>
<reference evidence="5" key="1">
    <citation type="journal article" date="2020" name="New Phytol.">
        <title>Comparative genomics reveals dynamic genome evolution in host specialist ectomycorrhizal fungi.</title>
        <authorList>
            <person name="Lofgren L.A."/>
            <person name="Nguyen N.H."/>
            <person name="Vilgalys R."/>
            <person name="Ruytinx J."/>
            <person name="Liao H.L."/>
            <person name="Branco S."/>
            <person name="Kuo A."/>
            <person name="LaButti K."/>
            <person name="Lipzen A."/>
            <person name="Andreopoulos W."/>
            <person name="Pangilinan J."/>
            <person name="Riley R."/>
            <person name="Hundley H."/>
            <person name="Na H."/>
            <person name="Barry K."/>
            <person name="Grigoriev I.V."/>
            <person name="Stajich J.E."/>
            <person name="Kennedy P.G."/>
        </authorList>
    </citation>
    <scope>NUCLEOTIDE SEQUENCE</scope>
    <source>
        <strain evidence="5">MN1</strain>
    </source>
</reference>
<organism evidence="5 6">
    <name type="scientific">Suillus subaureus</name>
    <dbReference type="NCBI Taxonomy" id="48587"/>
    <lineage>
        <taxon>Eukaryota</taxon>
        <taxon>Fungi</taxon>
        <taxon>Dikarya</taxon>
        <taxon>Basidiomycota</taxon>
        <taxon>Agaricomycotina</taxon>
        <taxon>Agaricomycetes</taxon>
        <taxon>Agaricomycetidae</taxon>
        <taxon>Boletales</taxon>
        <taxon>Suillineae</taxon>
        <taxon>Suillaceae</taxon>
        <taxon>Suillus</taxon>
    </lineage>
</organism>
<feature type="domain" description="SMODS and SLOG-associating 2TM effector" evidence="4">
    <location>
        <begin position="135"/>
        <end position="252"/>
    </location>
</feature>
<gene>
    <name evidence="5" type="ORF">BJ212DRAFT_1476249</name>
</gene>
<dbReference type="Pfam" id="PF18142">
    <property type="entry name" value="SLATT_fungal"/>
    <property type="match status" value="1"/>
</dbReference>
<keyword evidence="6" id="KW-1185">Reference proteome</keyword>
<feature type="transmembrane region" description="Helical" evidence="3">
    <location>
        <begin position="145"/>
        <end position="166"/>
    </location>
</feature>
<evidence type="ECO:0000313" key="5">
    <source>
        <dbReference type="EMBL" id="KAG1823358.1"/>
    </source>
</evidence>
<comment type="caution">
    <text evidence="5">The sequence shown here is derived from an EMBL/GenBank/DDBJ whole genome shotgun (WGS) entry which is preliminary data.</text>
</comment>
<accession>A0A9P7EIT6</accession>
<evidence type="ECO:0000259" key="4">
    <source>
        <dbReference type="Pfam" id="PF18142"/>
    </source>
</evidence>
<keyword evidence="3" id="KW-1133">Transmembrane helix</keyword>
<feature type="transmembrane region" description="Helical" evidence="3">
    <location>
        <begin position="172"/>
        <end position="191"/>
    </location>
</feature>
<keyword evidence="3" id="KW-0472">Membrane</keyword>
<feature type="region of interest" description="Disordered" evidence="2">
    <location>
        <begin position="260"/>
        <end position="280"/>
    </location>
</feature>
<dbReference type="NCBIfam" id="NF033635">
    <property type="entry name" value="SLATT_fungal"/>
    <property type="match status" value="1"/>
</dbReference>
<proteinExistence type="predicted"/>
<evidence type="ECO:0000313" key="6">
    <source>
        <dbReference type="Proteomes" id="UP000807769"/>
    </source>
</evidence>
<keyword evidence="3" id="KW-0812">Transmembrane</keyword>